<sequence>MGNAPPFGVAHTTKGAAMTERLRVHVDPDKCQGHARCKALAPELFELDEYGNAHEAGDGTVPPGLEDKVWLAKANCPEIAIDVIEE</sequence>
<dbReference type="Pfam" id="PF13459">
    <property type="entry name" value="Fer4_15"/>
    <property type="match status" value="1"/>
</dbReference>
<keyword evidence="5" id="KW-0411">Iron-sulfur</keyword>
<dbReference type="PANTHER" id="PTHR36923:SF3">
    <property type="entry name" value="FERREDOXIN"/>
    <property type="match status" value="1"/>
</dbReference>
<keyword evidence="4" id="KW-0408">Iron</keyword>
<organism evidence="6 7">
    <name type="scientific">Bradyrhizobium guangdongense</name>
    <dbReference type="NCBI Taxonomy" id="1325090"/>
    <lineage>
        <taxon>Bacteria</taxon>
        <taxon>Pseudomonadati</taxon>
        <taxon>Pseudomonadota</taxon>
        <taxon>Alphaproteobacteria</taxon>
        <taxon>Hyphomicrobiales</taxon>
        <taxon>Nitrobacteraceae</taxon>
        <taxon>Bradyrhizobium</taxon>
    </lineage>
</organism>
<keyword evidence="3" id="KW-0249">Electron transport</keyword>
<evidence type="ECO:0000256" key="5">
    <source>
        <dbReference type="ARBA" id="ARBA00023014"/>
    </source>
</evidence>
<keyword evidence="1" id="KW-0813">Transport</keyword>
<reference evidence="6" key="1">
    <citation type="journal article" date="2014" name="Int. J. Syst. Evol. Microbiol.">
        <title>Complete genome sequence of Corynebacterium casei LMG S-19264T (=DSM 44701T), isolated from a smear-ripened cheese.</title>
        <authorList>
            <consortium name="US DOE Joint Genome Institute (JGI-PGF)"/>
            <person name="Walter F."/>
            <person name="Albersmeier A."/>
            <person name="Kalinowski J."/>
            <person name="Ruckert C."/>
        </authorList>
    </citation>
    <scope>NUCLEOTIDE SEQUENCE</scope>
    <source>
        <strain evidence="6">CGMCC 1.15034</strain>
    </source>
</reference>
<protein>
    <submittedName>
        <fullName evidence="6">Ferredoxin</fullName>
    </submittedName>
</protein>
<dbReference type="SUPFAM" id="SSF54862">
    <property type="entry name" value="4Fe-4S ferredoxins"/>
    <property type="match status" value="1"/>
</dbReference>
<dbReference type="GO" id="GO:0051536">
    <property type="term" value="F:iron-sulfur cluster binding"/>
    <property type="evidence" value="ECO:0007669"/>
    <property type="project" value="UniProtKB-KW"/>
</dbReference>
<evidence type="ECO:0000256" key="1">
    <source>
        <dbReference type="ARBA" id="ARBA00022448"/>
    </source>
</evidence>
<evidence type="ECO:0000256" key="3">
    <source>
        <dbReference type="ARBA" id="ARBA00022982"/>
    </source>
</evidence>
<dbReference type="GO" id="GO:0046872">
    <property type="term" value="F:metal ion binding"/>
    <property type="evidence" value="ECO:0007669"/>
    <property type="project" value="UniProtKB-KW"/>
</dbReference>
<accession>A0AA88B718</accession>
<reference evidence="6" key="2">
    <citation type="submission" date="2022-12" db="EMBL/GenBank/DDBJ databases">
        <authorList>
            <person name="Sun Q."/>
            <person name="Zhou Y."/>
        </authorList>
    </citation>
    <scope>NUCLEOTIDE SEQUENCE</scope>
    <source>
        <strain evidence="6">CGMCC 1.15034</strain>
    </source>
</reference>
<dbReference type="PANTHER" id="PTHR36923">
    <property type="entry name" value="FERREDOXIN"/>
    <property type="match status" value="1"/>
</dbReference>
<proteinExistence type="predicted"/>
<evidence type="ECO:0000313" key="7">
    <source>
        <dbReference type="Proteomes" id="UP000625079"/>
    </source>
</evidence>
<dbReference type="InterPro" id="IPR051269">
    <property type="entry name" value="Fe-S_cluster_ET"/>
</dbReference>
<evidence type="ECO:0000256" key="2">
    <source>
        <dbReference type="ARBA" id="ARBA00022723"/>
    </source>
</evidence>
<comment type="caution">
    <text evidence="6">The sequence shown here is derived from an EMBL/GenBank/DDBJ whole genome shotgun (WGS) entry which is preliminary data.</text>
</comment>
<dbReference type="Proteomes" id="UP000625079">
    <property type="component" value="Unassembled WGS sequence"/>
</dbReference>
<gene>
    <name evidence="6" type="ORF">GCM10010987_15330</name>
</gene>
<dbReference type="Gene3D" id="3.30.70.20">
    <property type="match status" value="1"/>
</dbReference>
<dbReference type="EMBL" id="BMHC01000002">
    <property type="protein sequence ID" value="GGI21637.1"/>
    <property type="molecule type" value="Genomic_DNA"/>
</dbReference>
<dbReference type="AlphaFoldDB" id="A0AA88B718"/>
<evidence type="ECO:0000313" key="6">
    <source>
        <dbReference type="EMBL" id="GGI21637.1"/>
    </source>
</evidence>
<evidence type="ECO:0000256" key="4">
    <source>
        <dbReference type="ARBA" id="ARBA00023004"/>
    </source>
</evidence>
<keyword evidence="2" id="KW-0479">Metal-binding</keyword>
<name>A0AA88B718_9BRAD</name>